<protein>
    <submittedName>
        <fullName evidence="1">Uncharacterized protein</fullName>
    </submittedName>
</protein>
<proteinExistence type="predicted"/>
<evidence type="ECO:0000313" key="2">
    <source>
        <dbReference type="Proteomes" id="UP001064048"/>
    </source>
</evidence>
<reference evidence="1 2" key="1">
    <citation type="journal article" date="2022" name="Genome Biol. Evol.">
        <title>The Spruce Budworm Genome: Reconstructing the Evolutionary History of Antifreeze Proteins.</title>
        <authorList>
            <person name="Beliveau C."/>
            <person name="Gagne P."/>
            <person name="Picq S."/>
            <person name="Vernygora O."/>
            <person name="Keeling C.I."/>
            <person name="Pinkney K."/>
            <person name="Doucet D."/>
            <person name="Wen F."/>
            <person name="Johnston J.S."/>
            <person name="Maaroufi H."/>
            <person name="Boyle B."/>
            <person name="Laroche J."/>
            <person name="Dewar K."/>
            <person name="Juretic N."/>
            <person name="Blackburn G."/>
            <person name="Nisole A."/>
            <person name="Brunet B."/>
            <person name="Brandao M."/>
            <person name="Lumley L."/>
            <person name="Duan J."/>
            <person name="Quan G."/>
            <person name="Lucarotti C.J."/>
            <person name="Roe A.D."/>
            <person name="Sperling F.A.H."/>
            <person name="Levesque R.C."/>
            <person name="Cusson M."/>
        </authorList>
    </citation>
    <scope>NUCLEOTIDE SEQUENCE [LARGE SCALE GENOMIC DNA]</scope>
    <source>
        <strain evidence="1">Glfc:IPQL:Cfum</strain>
    </source>
</reference>
<organism evidence="1 2">
    <name type="scientific">Choristoneura fumiferana</name>
    <name type="common">Spruce budworm moth</name>
    <name type="synonym">Archips fumiferana</name>
    <dbReference type="NCBI Taxonomy" id="7141"/>
    <lineage>
        <taxon>Eukaryota</taxon>
        <taxon>Metazoa</taxon>
        <taxon>Ecdysozoa</taxon>
        <taxon>Arthropoda</taxon>
        <taxon>Hexapoda</taxon>
        <taxon>Insecta</taxon>
        <taxon>Pterygota</taxon>
        <taxon>Neoptera</taxon>
        <taxon>Endopterygota</taxon>
        <taxon>Lepidoptera</taxon>
        <taxon>Glossata</taxon>
        <taxon>Ditrysia</taxon>
        <taxon>Tortricoidea</taxon>
        <taxon>Tortricidae</taxon>
        <taxon>Tortricinae</taxon>
        <taxon>Choristoneura</taxon>
    </lineage>
</organism>
<name>A0ACC0JHF1_CHOFU</name>
<keyword evidence="2" id="KW-1185">Reference proteome</keyword>
<gene>
    <name evidence="1" type="ORF">MSG28_012629</name>
</gene>
<evidence type="ECO:0000313" key="1">
    <source>
        <dbReference type="EMBL" id="KAI8423529.1"/>
    </source>
</evidence>
<dbReference type="Proteomes" id="UP001064048">
    <property type="component" value="Chromosome 22"/>
</dbReference>
<sequence length="1775" mass="194071">MVVAIRADLAQGLDRRKREPRIINDGSVVITQHFTERNRHSGGDISMQCSATGDRPPQFMWERDGVVVTTDSRYALGQLMTSDNSVVAQLNISRVRVEDGGLYSCIATEGEHSSSHENRLDVYGPPYIRALPPIKVQSGESVNLRCPFYGYPISKIDWEFKGKTINSNPFHSRYKRNFKQKRNAPTVNINGILTLTDVSKEENGAVFTCIVTSPSGEMARRVFEIQVIEAPVLDDLLLGNNLQEGQIVNVYCNVRSGDLPIHFEWLKDGKRIPSGLKVVERSSELFSALVIKKVSLEHCGVYTCVASNHVAKVNRSTELYIKVAPKWLEEPSNSSLLLGRRGAVSCSASGYPQPQVHWMKKDALLGTWQPVLELAGGGILSLPNGTLVIEEVSLADEGLYSCNVENGVGQPLSKTVWMSVNKPVHFESSSTNVTSRLGHSVNLVCKPLGDEPIRVSWTHDGNIFDFRHHRQVILIMVLAKLTETKAALGVISTITLQYSETADAGLYQCRASNPFGAASFNVHLTILEPPTPPSDLRVESVSSRGAALAWRDSPRAHAQYYALQHVPSLYTMWDHAVTLNVTRKASELRQSLELQNLRPATAYGVRVATGNQVGISLYTAPVHFTTHEEAPSSPPNNVQVEATENPGELRVSWLPPLKDTHNGVIVGYHVKAVPQGGSVSDNSDSRTLKVLQQSGKQEALLSGLLKNTRYAVSVAGFTSAGSGPFSIPVFQDTREGAPEQAPLSPECAAVSPTSLRVGWQPLAAGAASSLVGYTVLYATEEGAWYNQTALHTEIYLQGLLKFTNYTIKVAGFSNYGAGPFSYPIVCGTLQDVPGPPADIKVLVLSGSSLLVSWKKPDHPNGELLYYTVYVKPTSSNGPPQTYRIEDLRTSAEVKDLVTGRSYEAWVTASTRAGEGAATRRVSHTPSPRVVAGVASLGGTVSVGVGRSLLLACACAGAPAPRTVWYHNHNIITHHPRFTRNHDDSLLINNIDQSLSGNYTCLAKNLYGSDSVEYSVTVLPLPEAPVLRATPHKHSILVEWEQPYYSANRSGGQKISYSLTWKVTNGPWQEAWPAARPPLSVQKHLLTGLKCGTKYSVRITATNKVGTSQPAYLDVSTLGGVNMIMCWNCFKKKEAKKEDEKEEEKPKTEVPIPPATNEWLWSNSSHIVVQLAGWGDGACALRALDVQHRPRGARAWRSADTQVTPHSAWRSADTQVTPHSAWRSADTQVTPHSAWRSADTQVTPHSAWRSADTQVTPHSAWRSADTQVTPHSAWRSADTQVTPHSAWRSADTQVTPHSAWRSADTQVTPHSAWRSADTQVTPHSAWRSADTQVTPHSAWRSADTQVTPHSAWRSADTQVTPHSAWRSADTQVTPHSAWRSADTQVTPHSAWRSADTQVTPHSAWRSADTQVTPHSAWRSADTQVTPHSAWRSADTQVTPHSAWRSADTQVTPHSAWRSADTQVTPHSAWRSADTQLTPHSAWRSADTQLTPHSAWRSAHTQSYTDLPSWSSYSNGYRSGSFAIGGLVPGTWYQVRVTATNEAGSVATVYDYATKNEDGSEVGPPSEMLDLNMLVIICSSILLLICLLSCVYILVKRQRTGNLTEYRDSVTVDNKSESGNLTANTSHTNLAALGAGKDHSVSAQNRIYSAPVHMRNNSKHGKSTRSSQPIHVPLLGTGLLSEGLGHSSHAGRCGSGTSHTPVLLHRKAAFPPIMSELCEQCVVQEHETLHLQVQLQVVGPCARFTRIANTILLANPAVKQQCLHCCVSAWRVRQPVK</sequence>
<accession>A0ACC0JHF1</accession>
<dbReference type="EMBL" id="CM046122">
    <property type="protein sequence ID" value="KAI8423529.1"/>
    <property type="molecule type" value="Genomic_DNA"/>
</dbReference>
<comment type="caution">
    <text evidence="1">The sequence shown here is derived from an EMBL/GenBank/DDBJ whole genome shotgun (WGS) entry which is preliminary data.</text>
</comment>